<feature type="domain" description="Tc1-like transposase DDE" evidence="2">
    <location>
        <begin position="180"/>
        <end position="232"/>
    </location>
</feature>
<dbReference type="STRING" id="1095629.A0A0C9X0A9"/>
<evidence type="ECO:0000313" key="4">
    <source>
        <dbReference type="Proteomes" id="UP000054477"/>
    </source>
</evidence>
<dbReference type="SUPFAM" id="SSF46689">
    <property type="entry name" value="Homeodomain-like"/>
    <property type="match status" value="1"/>
</dbReference>
<dbReference type="PANTHER" id="PTHR23022:SF135">
    <property type="entry name" value="SI:DKEY-77F5.3"/>
    <property type="match status" value="1"/>
</dbReference>
<dbReference type="PANTHER" id="PTHR23022">
    <property type="entry name" value="TRANSPOSABLE ELEMENT-RELATED"/>
    <property type="match status" value="1"/>
</dbReference>
<keyword evidence="4" id="KW-1185">Reference proteome</keyword>
<dbReference type="OrthoDB" id="2431447at2759"/>
<dbReference type="EMBL" id="KN838666">
    <property type="protein sequence ID" value="KIJ98565.1"/>
    <property type="molecule type" value="Genomic_DNA"/>
</dbReference>
<dbReference type="AlphaFoldDB" id="A0A0C9X0A9"/>
<sequence length="283" mass="33056">MTDFKKSTAADIWKRYQQTGSTKNRPRSGRPKVVTDRLKRQIINAAKKSRRQPFQEIANNLEPQISDATIRNVLAEEGYHRRVARKVPYLTKVQKTKRVQWARLHKDYTPRNWEDVIWSDECYVYLGDDRGRVYVTRRADEEYDEDCLVPTFKQSAVRVMVLDGVLRDFFAEMKSEKPQLKFQQDNAPSHRSKSTMKWFKESSILLLFHPPSSPDLSPIEPVWHELKKVLRALPHLPTTIQGLRAAILSVWDTLPIEDVDKHINRMHDRVEAILAAKGGHTRF</sequence>
<dbReference type="GO" id="GO:0015074">
    <property type="term" value="P:DNA integration"/>
    <property type="evidence" value="ECO:0007669"/>
    <property type="project" value="InterPro"/>
</dbReference>
<dbReference type="Gene3D" id="3.30.420.10">
    <property type="entry name" value="Ribonuclease H-like superfamily/Ribonuclease H"/>
    <property type="match status" value="1"/>
</dbReference>
<dbReference type="InterPro" id="IPR036397">
    <property type="entry name" value="RNaseH_sf"/>
</dbReference>
<feature type="non-terminal residue" evidence="3">
    <location>
        <position position="283"/>
    </location>
</feature>
<accession>A0A0C9X0A9</accession>
<evidence type="ECO:0000313" key="3">
    <source>
        <dbReference type="EMBL" id="KIJ98565.1"/>
    </source>
</evidence>
<dbReference type="InterPro" id="IPR052338">
    <property type="entry name" value="Transposase_5"/>
</dbReference>
<reference evidence="3 4" key="1">
    <citation type="submission" date="2014-04" db="EMBL/GenBank/DDBJ databases">
        <authorList>
            <consortium name="DOE Joint Genome Institute"/>
            <person name="Kuo A."/>
            <person name="Kohler A."/>
            <person name="Nagy L.G."/>
            <person name="Floudas D."/>
            <person name="Copeland A."/>
            <person name="Barry K.W."/>
            <person name="Cichocki N."/>
            <person name="Veneault-Fourrey C."/>
            <person name="LaButti K."/>
            <person name="Lindquist E.A."/>
            <person name="Lipzen A."/>
            <person name="Lundell T."/>
            <person name="Morin E."/>
            <person name="Murat C."/>
            <person name="Sun H."/>
            <person name="Tunlid A."/>
            <person name="Henrissat B."/>
            <person name="Grigoriev I.V."/>
            <person name="Hibbett D.S."/>
            <person name="Martin F."/>
            <person name="Nordberg H.P."/>
            <person name="Cantor M.N."/>
            <person name="Hua S.X."/>
        </authorList>
    </citation>
    <scope>NUCLEOTIDE SEQUENCE [LARGE SCALE GENOMIC DNA]</scope>
    <source>
        <strain evidence="3 4">LaAM-08-1</strain>
    </source>
</reference>
<name>A0A0C9X0A9_9AGAR</name>
<dbReference type="Pfam" id="PF01498">
    <property type="entry name" value="HTH_Tnp_Tc3_2"/>
    <property type="match status" value="1"/>
</dbReference>
<dbReference type="GO" id="GO:0006313">
    <property type="term" value="P:DNA transposition"/>
    <property type="evidence" value="ECO:0007669"/>
    <property type="project" value="InterPro"/>
</dbReference>
<dbReference type="Pfam" id="PF13358">
    <property type="entry name" value="DDE_3"/>
    <property type="match status" value="1"/>
</dbReference>
<organism evidence="3 4">
    <name type="scientific">Laccaria amethystina LaAM-08-1</name>
    <dbReference type="NCBI Taxonomy" id="1095629"/>
    <lineage>
        <taxon>Eukaryota</taxon>
        <taxon>Fungi</taxon>
        <taxon>Dikarya</taxon>
        <taxon>Basidiomycota</taxon>
        <taxon>Agaricomycotina</taxon>
        <taxon>Agaricomycetes</taxon>
        <taxon>Agaricomycetidae</taxon>
        <taxon>Agaricales</taxon>
        <taxon>Agaricineae</taxon>
        <taxon>Hydnangiaceae</taxon>
        <taxon>Laccaria</taxon>
    </lineage>
</organism>
<protein>
    <recommendedName>
        <fullName evidence="5">Transposase</fullName>
    </recommendedName>
</protein>
<dbReference type="GO" id="GO:0003677">
    <property type="term" value="F:DNA binding"/>
    <property type="evidence" value="ECO:0007669"/>
    <property type="project" value="InterPro"/>
</dbReference>
<dbReference type="InterPro" id="IPR009057">
    <property type="entry name" value="Homeodomain-like_sf"/>
</dbReference>
<gene>
    <name evidence="3" type="ORF">K443DRAFT_65795</name>
</gene>
<proteinExistence type="predicted"/>
<evidence type="ECO:0000259" key="2">
    <source>
        <dbReference type="Pfam" id="PF13358"/>
    </source>
</evidence>
<evidence type="ECO:0000259" key="1">
    <source>
        <dbReference type="Pfam" id="PF01498"/>
    </source>
</evidence>
<dbReference type="Proteomes" id="UP000054477">
    <property type="component" value="Unassembled WGS sequence"/>
</dbReference>
<dbReference type="HOGENOM" id="CLU_033666_0_4_1"/>
<dbReference type="InterPro" id="IPR002492">
    <property type="entry name" value="Transposase_Tc1-like"/>
</dbReference>
<dbReference type="InterPro" id="IPR038717">
    <property type="entry name" value="Tc1-like_DDE_dom"/>
</dbReference>
<feature type="domain" description="Transposase Tc1-like" evidence="1">
    <location>
        <begin position="39"/>
        <end position="107"/>
    </location>
</feature>
<reference evidence="4" key="2">
    <citation type="submission" date="2015-01" db="EMBL/GenBank/DDBJ databases">
        <title>Evolutionary Origins and Diversification of the Mycorrhizal Mutualists.</title>
        <authorList>
            <consortium name="DOE Joint Genome Institute"/>
            <consortium name="Mycorrhizal Genomics Consortium"/>
            <person name="Kohler A."/>
            <person name="Kuo A."/>
            <person name="Nagy L.G."/>
            <person name="Floudas D."/>
            <person name="Copeland A."/>
            <person name="Barry K.W."/>
            <person name="Cichocki N."/>
            <person name="Veneault-Fourrey C."/>
            <person name="LaButti K."/>
            <person name="Lindquist E.A."/>
            <person name="Lipzen A."/>
            <person name="Lundell T."/>
            <person name="Morin E."/>
            <person name="Murat C."/>
            <person name="Riley R."/>
            <person name="Ohm R."/>
            <person name="Sun H."/>
            <person name="Tunlid A."/>
            <person name="Henrissat B."/>
            <person name="Grigoriev I.V."/>
            <person name="Hibbett D.S."/>
            <person name="Martin F."/>
        </authorList>
    </citation>
    <scope>NUCLEOTIDE SEQUENCE [LARGE SCALE GENOMIC DNA]</scope>
    <source>
        <strain evidence="4">LaAM-08-1</strain>
    </source>
</reference>
<evidence type="ECO:0008006" key="5">
    <source>
        <dbReference type="Google" id="ProtNLM"/>
    </source>
</evidence>